<dbReference type="GO" id="GO:0015234">
    <property type="term" value="F:thiamine transmembrane transporter activity"/>
    <property type="evidence" value="ECO:0007669"/>
    <property type="project" value="InterPro"/>
</dbReference>
<dbReference type="Pfam" id="PF09515">
    <property type="entry name" value="Thia_YuaJ"/>
    <property type="match status" value="1"/>
</dbReference>
<dbReference type="Gene3D" id="1.10.1760.20">
    <property type="match status" value="1"/>
</dbReference>
<dbReference type="KEGG" id="sfz:SFLOR_v1c02950"/>
<feature type="transmembrane region" description="Helical" evidence="1">
    <location>
        <begin position="278"/>
        <end position="298"/>
    </location>
</feature>
<proteinExistence type="predicted"/>
<dbReference type="OrthoDB" id="389047at2"/>
<name>A0A2K8SD36_9MOLU</name>
<feature type="transmembrane region" description="Helical" evidence="1">
    <location>
        <begin position="153"/>
        <end position="176"/>
    </location>
</feature>
<feature type="transmembrane region" description="Helical" evidence="1">
    <location>
        <begin position="222"/>
        <end position="249"/>
    </location>
</feature>
<feature type="transmembrane region" description="Helical" evidence="1">
    <location>
        <begin position="82"/>
        <end position="100"/>
    </location>
</feature>
<keyword evidence="3" id="KW-1185">Reference proteome</keyword>
<keyword evidence="1" id="KW-0812">Transmembrane</keyword>
<evidence type="ECO:0000256" key="1">
    <source>
        <dbReference type="SAM" id="Phobius"/>
    </source>
</evidence>
<evidence type="ECO:0000313" key="2">
    <source>
        <dbReference type="EMBL" id="AUB31352.1"/>
    </source>
</evidence>
<dbReference type="RefSeq" id="WP_100916339.1">
    <property type="nucleotide sequence ID" value="NZ_CP025057.1"/>
</dbReference>
<organism evidence="2 3">
    <name type="scientific">Spiroplasma floricola 23-6</name>
    <dbReference type="NCBI Taxonomy" id="1336749"/>
    <lineage>
        <taxon>Bacteria</taxon>
        <taxon>Bacillati</taxon>
        <taxon>Mycoplasmatota</taxon>
        <taxon>Mollicutes</taxon>
        <taxon>Entomoplasmatales</taxon>
        <taxon>Spiroplasmataceae</taxon>
        <taxon>Spiroplasma</taxon>
    </lineage>
</organism>
<feature type="transmembrane region" description="Helical" evidence="1">
    <location>
        <begin position="120"/>
        <end position="141"/>
    </location>
</feature>
<evidence type="ECO:0000313" key="3">
    <source>
        <dbReference type="Proteomes" id="UP000231823"/>
    </source>
</evidence>
<keyword evidence="1" id="KW-1133">Transmembrane helix</keyword>
<dbReference type="Proteomes" id="UP000231823">
    <property type="component" value="Chromosome"/>
</dbReference>
<keyword evidence="1" id="KW-0472">Membrane</keyword>
<accession>A0A2K8SD36</accession>
<dbReference type="InterPro" id="IPR012651">
    <property type="entry name" value="Thia_Transptr_ThiT"/>
</dbReference>
<protein>
    <recommendedName>
        <fullName evidence="4">Thiamine transporter</fullName>
    </recommendedName>
</protein>
<feature type="transmembrane region" description="Helical" evidence="1">
    <location>
        <begin position="12"/>
        <end position="35"/>
    </location>
</feature>
<reference evidence="2 3" key="1">
    <citation type="submission" date="2017-12" db="EMBL/GenBank/DDBJ databases">
        <title>Complete genome sequence of Spiroplasma floricola 23-6 (ATCC 29989).</title>
        <authorList>
            <person name="Tsai Y.-M."/>
            <person name="Wu P.-S."/>
            <person name="Lo W.-S."/>
            <person name="Kuo C.-H."/>
        </authorList>
    </citation>
    <scope>NUCLEOTIDE SEQUENCE [LARGE SCALE GENOMIC DNA]</scope>
    <source>
        <strain evidence="2 3">23-6</strain>
    </source>
</reference>
<sequence>MNKNTIKLTICLSTIRILLFLALIVWAIISVIKVGSEGAKMPIGKNITVSICFSLFFILFVLMNISLILNIIFDSLNVNNKIVIALSIITLNIETMIIYLKKVNFKKISLKMQKWTAFDITSIALLLALYFAIGFVSSLIPPMPFYITISFKYIPLFFGAFILPLSGCITLCFLSATLTALMPGSYLAFWQFLFDYWIPTFCLFVAYFFAPNIKSNKWMNKITIWFAFITIPILIIYFSRVISGVIYWLNPNKVDVWKEFDWTNNIEYSFIYNSFNSIFDYVLLMICVPTVCESLWVIKERFFYRNLNN</sequence>
<dbReference type="AlphaFoldDB" id="A0A2K8SD36"/>
<dbReference type="EMBL" id="CP025057">
    <property type="protein sequence ID" value="AUB31352.1"/>
    <property type="molecule type" value="Genomic_DNA"/>
</dbReference>
<dbReference type="GO" id="GO:0005886">
    <property type="term" value="C:plasma membrane"/>
    <property type="evidence" value="ECO:0007669"/>
    <property type="project" value="InterPro"/>
</dbReference>
<gene>
    <name evidence="2" type="ORF">SFLOR_v1c02950</name>
</gene>
<feature type="transmembrane region" description="Helical" evidence="1">
    <location>
        <begin position="188"/>
        <end position="210"/>
    </location>
</feature>
<feature type="transmembrane region" description="Helical" evidence="1">
    <location>
        <begin position="47"/>
        <end position="73"/>
    </location>
</feature>
<evidence type="ECO:0008006" key="4">
    <source>
        <dbReference type="Google" id="ProtNLM"/>
    </source>
</evidence>